<feature type="region of interest" description="Disordered" evidence="1">
    <location>
        <begin position="53"/>
        <end position="75"/>
    </location>
</feature>
<evidence type="ECO:0000256" key="1">
    <source>
        <dbReference type="SAM" id="MobiDB-lite"/>
    </source>
</evidence>
<feature type="transmembrane region" description="Helical" evidence="2">
    <location>
        <begin position="168"/>
        <end position="191"/>
    </location>
</feature>
<keyword evidence="2" id="KW-0812">Transmembrane</keyword>
<sequence>MIKKASKEFKYKLLENDDFELDQSEIKLDSKFTPIVRDLNGNSVVTNPYFDKDLFNDQQNSNNSNNNKRARRSRSLENRCSSRNSILQIITKTLNSMVTTDGTNGDECDVKVNKNDQIELKITIPRHLFNDKGFSKYKKNCDSDFEEQNSGYFSDPEPTEVEKKTSCLVFLICLCILLNPLIGLTALSSYLKSCKCNEIESKKFLNQSKNRSIFGIVSGLFLLGLGLLLFYFYQKFFSLFKLEEFNRLEINQSNQSNLILNHKLHFKITHLDDVQPTTSSSRLIRENTNSTSTRLTTVYYSTITTSLSSSTESQNSTVQLYDRLNILIDHDLFEMIRAKYKISKLKRKR</sequence>
<evidence type="ECO:0000313" key="3">
    <source>
        <dbReference type="EMBL" id="CAF0711062.1"/>
    </source>
</evidence>
<proteinExistence type="predicted"/>
<gene>
    <name evidence="3" type="ORF">OXX778_LOCUS1052</name>
</gene>
<keyword evidence="2" id="KW-1133">Transmembrane helix</keyword>
<protein>
    <submittedName>
        <fullName evidence="3">Uncharacterized protein</fullName>
    </submittedName>
</protein>
<dbReference type="OrthoDB" id="10660263at2759"/>
<feature type="transmembrane region" description="Helical" evidence="2">
    <location>
        <begin position="212"/>
        <end position="233"/>
    </location>
</feature>
<keyword evidence="2" id="KW-0472">Membrane</keyword>
<organism evidence="3 4">
    <name type="scientific">Brachionus calyciflorus</name>
    <dbReference type="NCBI Taxonomy" id="104777"/>
    <lineage>
        <taxon>Eukaryota</taxon>
        <taxon>Metazoa</taxon>
        <taxon>Spiralia</taxon>
        <taxon>Gnathifera</taxon>
        <taxon>Rotifera</taxon>
        <taxon>Eurotatoria</taxon>
        <taxon>Monogononta</taxon>
        <taxon>Pseudotrocha</taxon>
        <taxon>Ploima</taxon>
        <taxon>Brachionidae</taxon>
        <taxon>Brachionus</taxon>
    </lineage>
</organism>
<evidence type="ECO:0000256" key="2">
    <source>
        <dbReference type="SAM" id="Phobius"/>
    </source>
</evidence>
<dbReference type="EMBL" id="CAJNOC010000061">
    <property type="protein sequence ID" value="CAF0711062.1"/>
    <property type="molecule type" value="Genomic_DNA"/>
</dbReference>
<dbReference type="Proteomes" id="UP000663879">
    <property type="component" value="Unassembled WGS sequence"/>
</dbReference>
<name>A0A813M4E3_9BILA</name>
<evidence type="ECO:0000313" key="4">
    <source>
        <dbReference type="Proteomes" id="UP000663879"/>
    </source>
</evidence>
<accession>A0A813M4E3</accession>
<reference evidence="3" key="1">
    <citation type="submission" date="2021-02" db="EMBL/GenBank/DDBJ databases">
        <authorList>
            <person name="Nowell W R."/>
        </authorList>
    </citation>
    <scope>NUCLEOTIDE SEQUENCE</scope>
    <source>
        <strain evidence="3">Ploen Becks lab</strain>
    </source>
</reference>
<dbReference type="AlphaFoldDB" id="A0A813M4E3"/>
<keyword evidence="4" id="KW-1185">Reference proteome</keyword>
<comment type="caution">
    <text evidence="3">The sequence shown here is derived from an EMBL/GenBank/DDBJ whole genome shotgun (WGS) entry which is preliminary data.</text>
</comment>